<evidence type="ECO:0000256" key="1">
    <source>
        <dbReference type="ARBA" id="ARBA00022741"/>
    </source>
</evidence>
<feature type="domain" description="Dynamin-type G" evidence="4">
    <location>
        <begin position="42"/>
        <end position="329"/>
    </location>
</feature>
<dbReference type="InterPro" id="IPR027417">
    <property type="entry name" value="P-loop_NTPase"/>
</dbReference>
<dbReference type="GO" id="GO:0006897">
    <property type="term" value="P:endocytosis"/>
    <property type="evidence" value="ECO:0007669"/>
    <property type="project" value="TreeGrafter"/>
</dbReference>
<reference evidence="5" key="1">
    <citation type="journal article" date="2019" name="Beilstein J. Org. Chem.">
        <title>Nanangenines: drimane sesquiterpenoids as the dominant metabolite cohort of a novel Australian fungus, Aspergillus nanangensis.</title>
        <authorList>
            <person name="Lacey H.J."/>
            <person name="Gilchrist C.L.M."/>
            <person name="Crombie A."/>
            <person name="Kalaitzis J.A."/>
            <person name="Vuong D."/>
            <person name="Rutledge P.J."/>
            <person name="Turner P."/>
            <person name="Pitt J.I."/>
            <person name="Lacey E."/>
            <person name="Chooi Y.H."/>
            <person name="Piggott A.M."/>
        </authorList>
    </citation>
    <scope>NUCLEOTIDE SEQUENCE</scope>
    <source>
        <strain evidence="5">MST-FP2251</strain>
    </source>
</reference>
<dbReference type="GO" id="GO:0048312">
    <property type="term" value="P:intracellular distribution of mitochondria"/>
    <property type="evidence" value="ECO:0007669"/>
    <property type="project" value="TreeGrafter"/>
</dbReference>
<keyword evidence="1" id="KW-0547">Nucleotide-binding</keyword>
<dbReference type="GO" id="GO:0008017">
    <property type="term" value="F:microtubule binding"/>
    <property type="evidence" value="ECO:0007669"/>
    <property type="project" value="TreeGrafter"/>
</dbReference>
<name>A0AAD4CJX2_ASPNN</name>
<proteinExistence type="predicted"/>
<dbReference type="GO" id="GO:0016559">
    <property type="term" value="P:peroxisome fission"/>
    <property type="evidence" value="ECO:0007669"/>
    <property type="project" value="TreeGrafter"/>
</dbReference>
<accession>A0AAD4CJX2</accession>
<dbReference type="CDD" id="cd08771">
    <property type="entry name" value="DLP_1"/>
    <property type="match status" value="1"/>
</dbReference>
<evidence type="ECO:0000259" key="4">
    <source>
        <dbReference type="PROSITE" id="PS51718"/>
    </source>
</evidence>
<dbReference type="InterPro" id="IPR020850">
    <property type="entry name" value="GED_dom"/>
</dbReference>
<dbReference type="PROSITE" id="PS51718">
    <property type="entry name" value="G_DYNAMIN_2"/>
    <property type="match status" value="1"/>
</dbReference>
<dbReference type="Pfam" id="PF00350">
    <property type="entry name" value="Dynamin_N"/>
    <property type="match status" value="1"/>
</dbReference>
<organism evidence="5 6">
    <name type="scientific">Aspergillus nanangensis</name>
    <dbReference type="NCBI Taxonomy" id="2582783"/>
    <lineage>
        <taxon>Eukaryota</taxon>
        <taxon>Fungi</taxon>
        <taxon>Dikarya</taxon>
        <taxon>Ascomycota</taxon>
        <taxon>Pezizomycotina</taxon>
        <taxon>Eurotiomycetes</taxon>
        <taxon>Eurotiomycetidae</taxon>
        <taxon>Eurotiales</taxon>
        <taxon>Aspergillaceae</taxon>
        <taxon>Aspergillus</taxon>
        <taxon>Aspergillus subgen. Circumdati</taxon>
    </lineage>
</organism>
<dbReference type="SUPFAM" id="SSF52540">
    <property type="entry name" value="P-loop containing nucleoside triphosphate hydrolases"/>
    <property type="match status" value="1"/>
</dbReference>
<dbReference type="GO" id="GO:0005739">
    <property type="term" value="C:mitochondrion"/>
    <property type="evidence" value="ECO:0007669"/>
    <property type="project" value="TreeGrafter"/>
</dbReference>
<evidence type="ECO:0000313" key="5">
    <source>
        <dbReference type="EMBL" id="KAF9887647.1"/>
    </source>
</evidence>
<dbReference type="InterPro" id="IPR022812">
    <property type="entry name" value="Dynamin"/>
</dbReference>
<comment type="caution">
    <text evidence="5">The sequence shown here is derived from an EMBL/GenBank/DDBJ whole genome shotgun (WGS) entry which is preliminary data.</text>
</comment>
<protein>
    <recommendedName>
        <fullName evidence="7">Dynamin family protein</fullName>
    </recommendedName>
</protein>
<dbReference type="GO" id="GO:0005525">
    <property type="term" value="F:GTP binding"/>
    <property type="evidence" value="ECO:0007669"/>
    <property type="project" value="InterPro"/>
</dbReference>
<dbReference type="GO" id="GO:0016020">
    <property type="term" value="C:membrane"/>
    <property type="evidence" value="ECO:0007669"/>
    <property type="project" value="TreeGrafter"/>
</dbReference>
<reference evidence="5" key="2">
    <citation type="submission" date="2020-02" db="EMBL/GenBank/DDBJ databases">
        <authorList>
            <person name="Gilchrist C.L.M."/>
            <person name="Chooi Y.-H."/>
        </authorList>
    </citation>
    <scope>NUCLEOTIDE SEQUENCE</scope>
    <source>
        <strain evidence="5">MST-FP2251</strain>
    </source>
</reference>
<gene>
    <name evidence="5" type="ORF">FE257_009740</name>
</gene>
<dbReference type="GO" id="GO:0003924">
    <property type="term" value="F:GTPase activity"/>
    <property type="evidence" value="ECO:0007669"/>
    <property type="project" value="InterPro"/>
</dbReference>
<dbReference type="GO" id="GO:0005874">
    <property type="term" value="C:microtubule"/>
    <property type="evidence" value="ECO:0007669"/>
    <property type="project" value="TreeGrafter"/>
</dbReference>
<evidence type="ECO:0000259" key="3">
    <source>
        <dbReference type="PROSITE" id="PS51388"/>
    </source>
</evidence>
<evidence type="ECO:0008006" key="7">
    <source>
        <dbReference type="Google" id="ProtNLM"/>
    </source>
</evidence>
<dbReference type="PROSITE" id="PS51388">
    <property type="entry name" value="GED"/>
    <property type="match status" value="1"/>
</dbReference>
<dbReference type="Gene3D" id="3.40.50.300">
    <property type="entry name" value="P-loop containing nucleotide triphosphate hydrolases"/>
    <property type="match status" value="1"/>
</dbReference>
<sequence length="738" mass="83808">MSSPPASPSPSPEDKAMQQLQSEHFKLLDKIDELRTIGVGGLVALPQLIVCGDQSSGKSSVLEAISRVRFPIKSSVCTRFPTEVVLRRNPSPKIKVSIEPGESRTEEQKQDLRNFTHDAFSNSKDLGDLITEATERMGLKETDAARAFSHDVLKIEISGPDKPELTLVDLPGLYANPSEKQGAEGIKIVLDLTRKYMRNPRSIILAVINAKNNIHLQKVLKIAEEHDPQRERTLGIITQPDRLDGDVVEEDYYLQAVRNERTILRLGWHALRNRRYEEQGADDDKRDETERVFFEKGRWASVSREYVGIDSLRRRLSCVLLQHVQCNLPDLITDIKVKIADRQQRLARLGEERSTVQQQRGFLLNISRRFEQITEKALNGMYTDEFFVSNDDGPEDVQNFCRLRAIIRDLNEDFVEAMEIRGCCEMINGSTAHYALTSTNDRRSSNPYMNGFTANPIAPQKYEKKVINRARIERGIELPGSPNQVLVGKLFREQSKPWEEIASQHLLKSWNAVNLFVRRVIRYLADEHTYFVLVSTALAPALKKLENSIMDKLDELTKHSKRGHPLPIGKAFLYKIQESRTDRQVLTIKKELSEPNALFPSVDDNKTVNIGQLDAVRPFLKKDGDRFAAADIIDQMQAYYDTAIVTFMENIAVLAIENCLLEPLKDIFSSHAINGMNEERIRELAAEQPHIQNDRDNLRVELQQLKAGLNVFSVYNSEGSSPPPPPIFVERVVRAPDA</sequence>
<dbReference type="Proteomes" id="UP001194746">
    <property type="component" value="Unassembled WGS sequence"/>
</dbReference>
<evidence type="ECO:0000313" key="6">
    <source>
        <dbReference type="Proteomes" id="UP001194746"/>
    </source>
</evidence>
<keyword evidence="6" id="KW-1185">Reference proteome</keyword>
<dbReference type="EMBL" id="VCAU01000058">
    <property type="protein sequence ID" value="KAF9887647.1"/>
    <property type="molecule type" value="Genomic_DNA"/>
</dbReference>
<dbReference type="PANTHER" id="PTHR11566">
    <property type="entry name" value="DYNAMIN"/>
    <property type="match status" value="1"/>
</dbReference>
<dbReference type="GO" id="GO:0000266">
    <property type="term" value="P:mitochondrial fission"/>
    <property type="evidence" value="ECO:0007669"/>
    <property type="project" value="TreeGrafter"/>
</dbReference>
<evidence type="ECO:0000256" key="2">
    <source>
        <dbReference type="ARBA" id="ARBA00023134"/>
    </source>
</evidence>
<feature type="domain" description="GED" evidence="3">
    <location>
        <begin position="629"/>
        <end position="720"/>
    </location>
</feature>
<dbReference type="PANTHER" id="PTHR11566:SF149">
    <property type="entry name" value="GTPASE, PUTATIVE (AFU_ORTHOLOGUE AFUA_6G11890)-RELATED"/>
    <property type="match status" value="1"/>
</dbReference>
<dbReference type="FunFam" id="3.40.50.300:FF:001425">
    <property type="entry name" value="Dynamin GTPase, putative"/>
    <property type="match status" value="1"/>
</dbReference>
<dbReference type="Pfam" id="PF01031">
    <property type="entry name" value="Dynamin_M"/>
    <property type="match status" value="1"/>
</dbReference>
<dbReference type="InterPro" id="IPR045063">
    <property type="entry name" value="Dynamin_N"/>
</dbReference>
<dbReference type="SMART" id="SM00053">
    <property type="entry name" value="DYNc"/>
    <property type="match status" value="1"/>
</dbReference>
<dbReference type="AlphaFoldDB" id="A0AAD4CJX2"/>
<keyword evidence="2" id="KW-0342">GTP-binding</keyword>
<dbReference type="InterPro" id="IPR030381">
    <property type="entry name" value="G_DYNAMIN_dom"/>
</dbReference>
<dbReference type="InterPro" id="IPR001401">
    <property type="entry name" value="Dynamin_GTPase"/>
</dbReference>
<dbReference type="InterPro" id="IPR000375">
    <property type="entry name" value="Dynamin_stalk"/>
</dbReference>
<dbReference type="PRINTS" id="PR00195">
    <property type="entry name" value="DYNAMIN"/>
</dbReference>